<dbReference type="Gene3D" id="1.20.1600.10">
    <property type="entry name" value="Outer membrane efflux proteins (OEP)"/>
    <property type="match status" value="1"/>
</dbReference>
<dbReference type="GO" id="GO:1990281">
    <property type="term" value="C:efflux pump complex"/>
    <property type="evidence" value="ECO:0007669"/>
    <property type="project" value="TreeGrafter"/>
</dbReference>
<dbReference type="GO" id="GO:0015288">
    <property type="term" value="F:porin activity"/>
    <property type="evidence" value="ECO:0007669"/>
    <property type="project" value="TreeGrafter"/>
</dbReference>
<keyword evidence="10" id="KW-1185">Reference proteome</keyword>
<dbReference type="SUPFAM" id="SSF56954">
    <property type="entry name" value="Outer membrane efflux proteins (OEP)"/>
    <property type="match status" value="1"/>
</dbReference>
<dbReference type="PANTHER" id="PTHR30026">
    <property type="entry name" value="OUTER MEMBRANE PROTEIN TOLC"/>
    <property type="match status" value="1"/>
</dbReference>
<evidence type="ECO:0000256" key="2">
    <source>
        <dbReference type="ARBA" id="ARBA00007613"/>
    </source>
</evidence>
<evidence type="ECO:0000256" key="7">
    <source>
        <dbReference type="ARBA" id="ARBA00023237"/>
    </source>
</evidence>
<keyword evidence="5" id="KW-0812">Transmembrane</keyword>
<protein>
    <recommendedName>
        <fullName evidence="11">RND transporter</fullName>
    </recommendedName>
</protein>
<evidence type="ECO:0000256" key="5">
    <source>
        <dbReference type="ARBA" id="ARBA00022692"/>
    </source>
</evidence>
<evidence type="ECO:0000256" key="6">
    <source>
        <dbReference type="ARBA" id="ARBA00023136"/>
    </source>
</evidence>
<dbReference type="GO" id="GO:0015562">
    <property type="term" value="F:efflux transmembrane transporter activity"/>
    <property type="evidence" value="ECO:0007669"/>
    <property type="project" value="InterPro"/>
</dbReference>
<accession>A0A0C2HVX7</accession>
<dbReference type="EMBL" id="JWJD01000002">
    <property type="protein sequence ID" value="KIH76892.1"/>
    <property type="molecule type" value="Genomic_DNA"/>
</dbReference>
<evidence type="ECO:0000256" key="1">
    <source>
        <dbReference type="ARBA" id="ARBA00004442"/>
    </source>
</evidence>
<evidence type="ECO:0000256" key="8">
    <source>
        <dbReference type="SAM" id="Coils"/>
    </source>
</evidence>
<evidence type="ECO:0000313" key="10">
    <source>
        <dbReference type="Proteomes" id="UP000035068"/>
    </source>
</evidence>
<gene>
    <name evidence="9" type="ORF">GFER_07300</name>
</gene>
<dbReference type="InterPro" id="IPR051906">
    <property type="entry name" value="TolC-like"/>
</dbReference>
<evidence type="ECO:0000256" key="3">
    <source>
        <dbReference type="ARBA" id="ARBA00022448"/>
    </source>
</evidence>
<dbReference type="Proteomes" id="UP000035068">
    <property type="component" value="Unassembled WGS sequence"/>
</dbReference>
<feature type="coiled-coil region" evidence="8">
    <location>
        <begin position="367"/>
        <end position="412"/>
    </location>
</feature>
<keyword evidence="7" id="KW-0998">Cell outer membrane</keyword>
<dbReference type="AlphaFoldDB" id="A0A0C2HVX7"/>
<reference evidence="9 10" key="1">
    <citation type="submission" date="2014-12" db="EMBL/GenBank/DDBJ databases">
        <title>Genomes of Geoalkalibacter ferrihydriticus and Geoalkalibacter subterraneus, two haloalkaliphilic metal-reducing members of the Geobacteraceae.</title>
        <authorList>
            <person name="Badalamenti J.P."/>
            <person name="Torres C.I."/>
            <person name="Krajmalnik-Brown R."/>
            <person name="Bond D.R."/>
        </authorList>
    </citation>
    <scope>NUCLEOTIDE SEQUENCE [LARGE SCALE GENOMIC DNA]</scope>
    <source>
        <strain evidence="9 10">DSM 17813</strain>
    </source>
</reference>
<proteinExistence type="inferred from homology"/>
<comment type="caution">
    <text evidence="9">The sequence shown here is derived from an EMBL/GenBank/DDBJ whole genome shotgun (WGS) entry which is preliminary data.</text>
</comment>
<keyword evidence="8" id="KW-0175">Coiled coil</keyword>
<keyword evidence="4" id="KW-1134">Transmembrane beta strand</keyword>
<comment type="similarity">
    <text evidence="2">Belongs to the outer membrane factor (OMF) (TC 1.B.17) family.</text>
</comment>
<name>A0A0C2HVX7_9BACT</name>
<dbReference type="GO" id="GO:0009279">
    <property type="term" value="C:cell outer membrane"/>
    <property type="evidence" value="ECO:0007669"/>
    <property type="project" value="UniProtKB-SubCell"/>
</dbReference>
<evidence type="ECO:0000256" key="4">
    <source>
        <dbReference type="ARBA" id="ARBA00022452"/>
    </source>
</evidence>
<dbReference type="PANTHER" id="PTHR30026:SF23">
    <property type="entry name" value="TO APRF-PUTATIVE OUTER MEMBRANE EFFLUX PROTEIN OR SECRETED ALKALINE PHOSPHATASE-RELATED"/>
    <property type="match status" value="1"/>
</dbReference>
<evidence type="ECO:0000313" key="9">
    <source>
        <dbReference type="EMBL" id="KIH76892.1"/>
    </source>
</evidence>
<keyword evidence="3" id="KW-0813">Transport</keyword>
<keyword evidence="6" id="KW-0472">Membrane</keyword>
<dbReference type="Pfam" id="PF02321">
    <property type="entry name" value="OEP"/>
    <property type="match status" value="1"/>
</dbReference>
<evidence type="ECO:0008006" key="11">
    <source>
        <dbReference type="Google" id="ProtNLM"/>
    </source>
</evidence>
<dbReference type="RefSeq" id="WP_040097959.1">
    <property type="nucleotide sequence ID" value="NZ_JWJD01000002.1"/>
</dbReference>
<comment type="subcellular location">
    <subcellularLocation>
        <location evidence="1">Cell outer membrane</location>
    </subcellularLocation>
</comment>
<sequence length="505" mass="57068">MVRAGLLVAAIFLVISFAPVLGAEEPRQIDLKTLVRMALEENLDIQAQTYDTRAGEAALRGAYGIYDPRVEGGVSEGRNRSFTNLEFLSTEPITRTRFRDTDLAIGQKIPLGTDLIASWRTRREYSSNDLLLVNPAYQGELRFSLVQPLLRDFGRTVTEQDILFAAKDLEVSVQDLRERAFDVIAQVRNAWIEALQLRQDMEYRRTSVELAKTILGENRARVDAGVLPPIENLEAEVGLRQRERDFLDVQRAYFDALDVLAQLINAPDPVAPQDVALERPQVHFDEETGYAAAVEKRPDLMRRLRQLERLDISRQVARNQTLPRVDVQASYARLSLEEEFGQSVDGLTSDDLENWEIGVRLSYPLGNREARNALQRADLQLKGEQARLAQLKEEARREIRAALRLIDVSDKKIEAARSGRRLAEEKLRTLLKRKEVGLATTRDVLEGEDDLAAARFDESAALADYNRAITDYLRVSGLLLEEERIRFVAPVSARQDRPLLGVAAP</sequence>
<dbReference type="InterPro" id="IPR003423">
    <property type="entry name" value="OMP_efflux"/>
</dbReference>
<organism evidence="9 10">
    <name type="scientific">Geoalkalibacter ferrihydriticus DSM 17813</name>
    <dbReference type="NCBI Taxonomy" id="1121915"/>
    <lineage>
        <taxon>Bacteria</taxon>
        <taxon>Pseudomonadati</taxon>
        <taxon>Thermodesulfobacteriota</taxon>
        <taxon>Desulfuromonadia</taxon>
        <taxon>Desulfuromonadales</taxon>
        <taxon>Geoalkalibacteraceae</taxon>
        <taxon>Geoalkalibacter</taxon>
    </lineage>
</organism>